<evidence type="ECO:0008006" key="4">
    <source>
        <dbReference type="Google" id="ProtNLM"/>
    </source>
</evidence>
<feature type="transmembrane region" description="Helical" evidence="1">
    <location>
        <begin position="135"/>
        <end position="156"/>
    </location>
</feature>
<proteinExistence type="predicted"/>
<dbReference type="Gramene" id="rna21256">
    <property type="protein sequence ID" value="RHN59253.1"/>
    <property type="gene ID" value="gene21256"/>
</dbReference>
<name>A0A396I3C2_MEDTR</name>
<sequence>MLSLEEDTIYDYETCDCGGATAAPPSFSFLVFRFSFVARSKLRVFVFIFVFLFPVHLIWLFQSASSDLSPLPVHVDCGGGLGGPPTVVVCFSGGGFSCLTEGGFPLQWWLCSHLSVLLQRLFVVFLSPVKGKTTLLVVCVVDGCVVASLLWCFRCCGGCVVGDCTSSVVWLGLVWVVLFVLLVSFVLFVLFVLCCCSSFFVQLGGNFGVVPSLFYNARKGLVRRRSVLTVVVIYVSSDLFGSGWWSLVAFWLDCCLLQRQTPSPRH</sequence>
<dbReference type="AlphaFoldDB" id="A0A396I3C2"/>
<dbReference type="Proteomes" id="UP000265566">
    <property type="component" value="Chromosome 4"/>
</dbReference>
<feature type="transmembrane region" description="Helical" evidence="1">
    <location>
        <begin position="199"/>
        <end position="215"/>
    </location>
</feature>
<keyword evidence="1" id="KW-0472">Membrane</keyword>
<feature type="transmembrane region" description="Helical" evidence="1">
    <location>
        <begin position="227"/>
        <end position="252"/>
    </location>
</feature>
<evidence type="ECO:0000256" key="1">
    <source>
        <dbReference type="SAM" id="Phobius"/>
    </source>
</evidence>
<reference evidence="3" key="1">
    <citation type="journal article" date="2018" name="Nat. Plants">
        <title>Whole-genome landscape of Medicago truncatula symbiotic genes.</title>
        <authorList>
            <person name="Pecrix Y."/>
            <person name="Staton S.E."/>
            <person name="Sallet E."/>
            <person name="Lelandais-Briere C."/>
            <person name="Moreau S."/>
            <person name="Carrere S."/>
            <person name="Blein T."/>
            <person name="Jardinaud M.F."/>
            <person name="Latrasse D."/>
            <person name="Zouine M."/>
            <person name="Zahm M."/>
            <person name="Kreplak J."/>
            <person name="Mayjonade B."/>
            <person name="Satge C."/>
            <person name="Perez M."/>
            <person name="Cauet S."/>
            <person name="Marande W."/>
            <person name="Chantry-Darmon C."/>
            <person name="Lopez-Roques C."/>
            <person name="Bouchez O."/>
            <person name="Berard A."/>
            <person name="Debelle F."/>
            <person name="Munos S."/>
            <person name="Bendahmane A."/>
            <person name="Berges H."/>
            <person name="Niebel A."/>
            <person name="Buitink J."/>
            <person name="Frugier F."/>
            <person name="Benhamed M."/>
            <person name="Crespi M."/>
            <person name="Gouzy J."/>
            <person name="Gamas P."/>
        </authorList>
    </citation>
    <scope>NUCLEOTIDE SEQUENCE [LARGE SCALE GENOMIC DNA]</scope>
    <source>
        <strain evidence="3">cv. Jemalong A17</strain>
    </source>
</reference>
<accession>A0A396I3C2</accession>
<feature type="transmembrane region" description="Helical" evidence="1">
    <location>
        <begin position="42"/>
        <end position="61"/>
    </location>
</feature>
<protein>
    <recommendedName>
        <fullName evidence="4">Transmembrane protein</fullName>
    </recommendedName>
</protein>
<keyword evidence="1" id="KW-0812">Transmembrane</keyword>
<gene>
    <name evidence="2" type="ORF">MtrunA17_Chr4g0011251</name>
</gene>
<keyword evidence="1" id="KW-1133">Transmembrane helix</keyword>
<evidence type="ECO:0000313" key="3">
    <source>
        <dbReference type="Proteomes" id="UP000265566"/>
    </source>
</evidence>
<evidence type="ECO:0000313" key="2">
    <source>
        <dbReference type="EMBL" id="RHN59253.1"/>
    </source>
</evidence>
<organism evidence="2 3">
    <name type="scientific">Medicago truncatula</name>
    <name type="common">Barrel medic</name>
    <name type="synonym">Medicago tribuloides</name>
    <dbReference type="NCBI Taxonomy" id="3880"/>
    <lineage>
        <taxon>Eukaryota</taxon>
        <taxon>Viridiplantae</taxon>
        <taxon>Streptophyta</taxon>
        <taxon>Embryophyta</taxon>
        <taxon>Tracheophyta</taxon>
        <taxon>Spermatophyta</taxon>
        <taxon>Magnoliopsida</taxon>
        <taxon>eudicotyledons</taxon>
        <taxon>Gunneridae</taxon>
        <taxon>Pentapetalae</taxon>
        <taxon>rosids</taxon>
        <taxon>fabids</taxon>
        <taxon>Fabales</taxon>
        <taxon>Fabaceae</taxon>
        <taxon>Papilionoideae</taxon>
        <taxon>50 kb inversion clade</taxon>
        <taxon>NPAAA clade</taxon>
        <taxon>Hologalegina</taxon>
        <taxon>IRL clade</taxon>
        <taxon>Trifolieae</taxon>
        <taxon>Medicago</taxon>
    </lineage>
</organism>
<comment type="caution">
    <text evidence="2">The sequence shown here is derived from an EMBL/GenBank/DDBJ whole genome shotgun (WGS) entry which is preliminary data.</text>
</comment>
<feature type="transmembrane region" description="Helical" evidence="1">
    <location>
        <begin position="168"/>
        <end position="193"/>
    </location>
</feature>
<dbReference type="EMBL" id="PSQE01000004">
    <property type="protein sequence ID" value="RHN59253.1"/>
    <property type="molecule type" value="Genomic_DNA"/>
</dbReference>